<dbReference type="PROSITE" id="PS50280">
    <property type="entry name" value="SET"/>
    <property type="match status" value="1"/>
</dbReference>
<dbReference type="InterPro" id="IPR046341">
    <property type="entry name" value="SET_dom_sf"/>
</dbReference>
<name>A0A1S4EZZ1_AEDAE</name>
<dbReference type="OrthoDB" id="265717at2759"/>
<sequence length="497" mass="56020">MSEPYKVLDNPELGRYAVSAKDLKAGDVILEEIPFAIGPKVNSSPLCLECCCPVDGSANGPKCSDCGWPMCEECNEDKDNVVYHKKECALFVKSKAKFQNVEDSTASCMQLDCITPLRMLLAKEDHPERWDAELSVMEYHNDARKDGTTWHQDQQNIVGYLRGPCGLKDRFSEEVIQQVIGILDINAFEVRTSKGYSARGLYPKLGVMAHSCVPNVVHSIHPSDGYRLIGRVAIDIPEGEKLYTVYTYTLNGTSTRQAALKSSKYFTCRCPRCLDPTELGTHFSSLKCQKCDNGLIVSSNPLDDEAEWRCSNCEFKTRGAAVQKAIQVMQAEIDQLSCLENGPEKLTAFEKLYKKYRSILHPLHFIKTSIRHSLIELYGRVPGYEMPELPDILLERKVELCRDILWVLNIFEPGKTRSRAMILYELHAPIVMLAQSQYRQGVLDGNPLKEKLSEAALMLQECSSILEWEDPYSPEGILANVAKQSMEQLRESIKMIS</sequence>
<dbReference type="GO" id="GO:0008276">
    <property type="term" value="F:protein methyltransferase activity"/>
    <property type="evidence" value="ECO:0007669"/>
    <property type="project" value="UniProtKB-ARBA"/>
</dbReference>
<dbReference type="Gene3D" id="2.170.270.10">
    <property type="entry name" value="SET domain"/>
    <property type="match status" value="1"/>
</dbReference>
<organism evidence="1 2">
    <name type="scientific">Aedes aegypti</name>
    <name type="common">Yellowfever mosquito</name>
    <name type="synonym">Culex aegypti</name>
    <dbReference type="NCBI Taxonomy" id="7159"/>
    <lineage>
        <taxon>Eukaryota</taxon>
        <taxon>Metazoa</taxon>
        <taxon>Ecdysozoa</taxon>
        <taxon>Arthropoda</taxon>
        <taxon>Hexapoda</taxon>
        <taxon>Insecta</taxon>
        <taxon>Pterygota</taxon>
        <taxon>Neoptera</taxon>
        <taxon>Endopterygota</taxon>
        <taxon>Diptera</taxon>
        <taxon>Nematocera</taxon>
        <taxon>Culicoidea</taxon>
        <taxon>Culicidae</taxon>
        <taxon>Culicinae</taxon>
        <taxon>Aedini</taxon>
        <taxon>Aedes</taxon>
        <taxon>Stegomyia</taxon>
    </lineage>
</organism>
<dbReference type="Proteomes" id="UP000008820">
    <property type="component" value="Chromosome 2"/>
</dbReference>
<dbReference type="Gene3D" id="1.10.220.160">
    <property type="match status" value="1"/>
</dbReference>
<keyword evidence="2" id="KW-1185">Reference proteome</keyword>
<evidence type="ECO:0000313" key="2">
    <source>
        <dbReference type="Proteomes" id="UP000008820"/>
    </source>
</evidence>
<proteinExistence type="predicted"/>
<dbReference type="InParanoid" id="A0A1S4EZZ1"/>
<dbReference type="AlphaFoldDB" id="A0A1S4EZZ1"/>
<dbReference type="CDD" id="cd20071">
    <property type="entry name" value="SET_SMYD"/>
    <property type="match status" value="1"/>
</dbReference>
<evidence type="ECO:0000313" key="1">
    <source>
        <dbReference type="EnsemblMetazoa" id="AAEL001857-PA"/>
    </source>
</evidence>
<reference evidence="1" key="2">
    <citation type="submission" date="2020-05" db="UniProtKB">
        <authorList>
            <consortium name="EnsemblMetazoa"/>
        </authorList>
    </citation>
    <scope>IDENTIFICATION</scope>
    <source>
        <strain evidence="1">LVP_AGWG</strain>
    </source>
</reference>
<dbReference type="SUPFAM" id="SSF82199">
    <property type="entry name" value="SET domain"/>
    <property type="match status" value="1"/>
</dbReference>
<dbReference type="GO" id="GO:0008170">
    <property type="term" value="F:N-methyltransferase activity"/>
    <property type="evidence" value="ECO:0007669"/>
    <property type="project" value="UniProtKB-ARBA"/>
</dbReference>
<dbReference type="VEuPathDB" id="VectorBase:AAEL001857"/>
<dbReference type="EnsemblMetazoa" id="AAEL001857-RA">
    <property type="protein sequence ID" value="AAEL001857-PA"/>
    <property type="gene ID" value="AAEL001857"/>
</dbReference>
<dbReference type="GO" id="GO:0008757">
    <property type="term" value="F:S-adenosylmethionine-dependent methyltransferase activity"/>
    <property type="evidence" value="ECO:0007669"/>
    <property type="project" value="UniProtKB-ARBA"/>
</dbReference>
<dbReference type="PANTHER" id="PTHR46455:SF7">
    <property type="entry name" value="RE12806P"/>
    <property type="match status" value="1"/>
</dbReference>
<reference evidence="1 2" key="1">
    <citation type="submission" date="2017-06" db="EMBL/GenBank/DDBJ databases">
        <title>Aedes aegypti genome working group (AGWG) sequencing and assembly.</title>
        <authorList>
            <consortium name="Aedes aegypti Genome Working Group (AGWG)"/>
            <person name="Matthews B.J."/>
        </authorList>
    </citation>
    <scope>NUCLEOTIDE SEQUENCE [LARGE SCALE GENOMIC DNA]</scope>
    <source>
        <strain evidence="1 2">LVP_AGWG</strain>
    </source>
</reference>
<dbReference type="InterPro" id="IPR001214">
    <property type="entry name" value="SET_dom"/>
</dbReference>
<gene>
    <name evidence="1" type="primary">5572645</name>
</gene>
<protein>
    <submittedName>
        <fullName evidence="1">SET domain-containing protein</fullName>
    </submittedName>
</protein>
<dbReference type="Gene3D" id="6.10.140.2220">
    <property type="match status" value="1"/>
</dbReference>
<dbReference type="InterPro" id="IPR053010">
    <property type="entry name" value="SET_SmydA-8"/>
</dbReference>
<accession>A0A1S4EZZ1</accession>
<dbReference type="PANTHER" id="PTHR46455">
    <property type="entry name" value="SET AND MYND DOMAIN CONTAINING, ARTHROPOD-SPECIFIC, MEMBER 4, ISOFORM A"/>
    <property type="match status" value="1"/>
</dbReference>